<evidence type="ECO:0000313" key="1">
    <source>
        <dbReference type="EMBL" id="PNC17013.1"/>
    </source>
</evidence>
<accession>A0A2N8HN82</accession>
<gene>
    <name evidence="1" type="ORF">CXU22_10220</name>
</gene>
<dbReference type="EMBL" id="PJKA01000013">
    <property type="protein sequence ID" value="PNC17013.1"/>
    <property type="molecule type" value="Genomic_DNA"/>
</dbReference>
<sequence length="67" mass="7608">MKSFLAAILSLFVPGLGQLYKGHFVQAIIWFLVVGAAYGLLYWFIFALVPIVLHIICILQAYFMDNE</sequence>
<reference evidence="1 2" key="1">
    <citation type="journal article" date="2017" name="BMC Genomics">
        <title>Genome sequencing of 39 Akkermansia muciniphila isolates reveals its population structure, genomic and functional diverisity, and global distribution in mammalian gut microbiotas.</title>
        <authorList>
            <person name="Guo X."/>
            <person name="Li S."/>
            <person name="Zhang J."/>
            <person name="Wu F."/>
            <person name="Li X."/>
            <person name="Wu D."/>
            <person name="Zhang M."/>
            <person name="Ou Z."/>
            <person name="Jie Z."/>
            <person name="Yan Q."/>
            <person name="Li P."/>
            <person name="Yi J."/>
            <person name="Peng Y."/>
        </authorList>
    </citation>
    <scope>NUCLEOTIDE SEQUENCE [LARGE SCALE GENOMIC DNA]</scope>
    <source>
        <strain evidence="1 2">GP24</strain>
    </source>
</reference>
<dbReference type="RefSeq" id="WP_102715161.1">
    <property type="nucleotide sequence ID" value="NZ_CABMLK010000002.1"/>
</dbReference>
<protein>
    <submittedName>
        <fullName evidence="1">Uncharacterized protein</fullName>
    </submittedName>
</protein>
<organism evidence="1 2">
    <name type="scientific">Akkermansia muciniphila</name>
    <dbReference type="NCBI Taxonomy" id="239935"/>
    <lineage>
        <taxon>Bacteria</taxon>
        <taxon>Pseudomonadati</taxon>
        <taxon>Verrucomicrobiota</taxon>
        <taxon>Verrucomicrobiia</taxon>
        <taxon>Verrucomicrobiales</taxon>
        <taxon>Akkermansiaceae</taxon>
        <taxon>Akkermansia</taxon>
    </lineage>
</organism>
<name>A0A2N8HN82_9BACT</name>
<dbReference type="AlphaFoldDB" id="A0A2N8HN82"/>
<proteinExistence type="predicted"/>
<dbReference type="Proteomes" id="UP000236000">
    <property type="component" value="Unassembled WGS sequence"/>
</dbReference>
<dbReference type="OrthoDB" id="9792998at2"/>
<evidence type="ECO:0000313" key="2">
    <source>
        <dbReference type="Proteomes" id="UP000236000"/>
    </source>
</evidence>
<comment type="caution">
    <text evidence="1">The sequence shown here is derived from an EMBL/GenBank/DDBJ whole genome shotgun (WGS) entry which is preliminary data.</text>
</comment>